<feature type="binding site" evidence="5">
    <location>
        <position position="192"/>
    </location>
    <ligand>
        <name>S-adenosyl-L-methionine</name>
        <dbReference type="ChEBI" id="CHEBI:59789"/>
    </ligand>
</feature>
<dbReference type="GO" id="GO:0032259">
    <property type="term" value="P:methylation"/>
    <property type="evidence" value="ECO:0007669"/>
    <property type="project" value="UniProtKB-KW"/>
</dbReference>
<sequence length="282" mass="32105">MKVLEGMHFGEAQLLAQGIENARYDSDLLLAEVLGVAQRDRLYLDLGRNLSKVEETDYQGLIRRRAAHEPLQYILKRQEFMGLSFRVDERVLIPRADSEILVEKWLEIVRQEEKQRQDPLIKVADLCTGSGALAISMVYYYPHAKVVGTDLSLAALDVARQNAERLGVAVQWRQGDFVNPIQGEHWDFIITNPPYVSAEDYSQCAPEIFCEPSMAFLGGLEGLDFYRRLSEEIRSLLNPQGKLLMEIGWNQAEAVSEIFQMKGFETQVFPDLAGRDRVILAR</sequence>
<comment type="function">
    <text evidence="5">Methylates the class 1 translation termination release factors RF1/PrfA and RF2/PrfB on the glutamine residue of the universally conserved GGQ motif.</text>
</comment>
<dbReference type="OrthoDB" id="9784805at2"/>
<comment type="catalytic activity">
    <reaction evidence="4 5">
        <text>L-glutaminyl-[peptide chain release factor] + S-adenosyl-L-methionine = N(5)-methyl-L-glutaminyl-[peptide chain release factor] + S-adenosyl-L-homocysteine + H(+)</text>
        <dbReference type="Rhea" id="RHEA:42896"/>
        <dbReference type="Rhea" id="RHEA-COMP:10271"/>
        <dbReference type="Rhea" id="RHEA-COMP:10272"/>
        <dbReference type="ChEBI" id="CHEBI:15378"/>
        <dbReference type="ChEBI" id="CHEBI:30011"/>
        <dbReference type="ChEBI" id="CHEBI:57856"/>
        <dbReference type="ChEBI" id="CHEBI:59789"/>
        <dbReference type="ChEBI" id="CHEBI:61891"/>
        <dbReference type="EC" id="2.1.1.297"/>
    </reaction>
</comment>
<dbReference type="NCBIfam" id="TIGR03534">
    <property type="entry name" value="RF_mod_PrmC"/>
    <property type="match status" value="1"/>
</dbReference>
<feature type="binding site" evidence="5">
    <location>
        <begin position="192"/>
        <end position="195"/>
    </location>
    <ligand>
        <name>substrate</name>
    </ligand>
</feature>
<dbReference type="GO" id="GO:0003676">
    <property type="term" value="F:nucleic acid binding"/>
    <property type="evidence" value="ECO:0007669"/>
    <property type="project" value="InterPro"/>
</dbReference>
<dbReference type="InterPro" id="IPR002052">
    <property type="entry name" value="DNA_methylase_N6_adenine_CS"/>
</dbReference>
<dbReference type="Gene3D" id="1.10.8.10">
    <property type="entry name" value="DNA helicase RuvA subunit, C-terminal domain"/>
    <property type="match status" value="1"/>
</dbReference>
<evidence type="ECO:0000256" key="3">
    <source>
        <dbReference type="ARBA" id="ARBA00022691"/>
    </source>
</evidence>
<feature type="binding site" evidence="5">
    <location>
        <position position="150"/>
    </location>
    <ligand>
        <name>S-adenosyl-L-methionine</name>
        <dbReference type="ChEBI" id="CHEBI:59789"/>
    </ligand>
</feature>
<evidence type="ECO:0000313" key="9">
    <source>
        <dbReference type="Proteomes" id="UP000238916"/>
    </source>
</evidence>
<dbReference type="EMBL" id="OMOF01000867">
    <property type="protein sequence ID" value="SPF56000.1"/>
    <property type="molecule type" value="Genomic_DNA"/>
</dbReference>
<feature type="domain" description="Release factor glutamine methyltransferase N-terminal" evidence="7">
    <location>
        <begin position="9"/>
        <end position="75"/>
    </location>
</feature>
<evidence type="ECO:0000256" key="1">
    <source>
        <dbReference type="ARBA" id="ARBA00022603"/>
    </source>
</evidence>
<dbReference type="InterPro" id="IPR040758">
    <property type="entry name" value="PrmC_N"/>
</dbReference>
<keyword evidence="1 5" id="KW-0489">Methyltransferase</keyword>
<comment type="caution">
    <text evidence="5">Lacks conserved residue(s) required for the propagation of feature annotation.</text>
</comment>
<dbReference type="CDD" id="cd02440">
    <property type="entry name" value="AdoMet_MTases"/>
    <property type="match status" value="1"/>
</dbReference>
<dbReference type="Pfam" id="PF17827">
    <property type="entry name" value="PrmC_N"/>
    <property type="match status" value="1"/>
</dbReference>
<accession>A0A2U3LVP6</accession>
<evidence type="ECO:0000259" key="7">
    <source>
        <dbReference type="Pfam" id="PF17827"/>
    </source>
</evidence>
<dbReference type="InterPro" id="IPR007848">
    <property type="entry name" value="Small_mtfrase_dom"/>
</dbReference>
<dbReference type="GO" id="GO:0102559">
    <property type="term" value="F:peptide chain release factor N(5)-glutamine methyltransferase activity"/>
    <property type="evidence" value="ECO:0007669"/>
    <property type="project" value="UniProtKB-EC"/>
</dbReference>
<dbReference type="NCBIfam" id="TIGR00536">
    <property type="entry name" value="hemK_fam"/>
    <property type="match status" value="1"/>
</dbReference>
<feature type="binding site" evidence="5">
    <location>
        <position position="177"/>
    </location>
    <ligand>
        <name>S-adenosyl-L-methionine</name>
        <dbReference type="ChEBI" id="CHEBI:59789"/>
    </ligand>
</feature>
<evidence type="ECO:0000313" key="8">
    <source>
        <dbReference type="EMBL" id="SPF56000.1"/>
    </source>
</evidence>
<dbReference type="PROSITE" id="PS00092">
    <property type="entry name" value="N6_MTASE"/>
    <property type="match status" value="1"/>
</dbReference>
<keyword evidence="3 5" id="KW-0949">S-adenosyl-L-methionine</keyword>
<dbReference type="Gene3D" id="3.40.50.150">
    <property type="entry name" value="Vaccinia Virus protein VP39"/>
    <property type="match status" value="1"/>
</dbReference>
<comment type="similarity">
    <text evidence="5">Belongs to the protein N5-glutamine methyltransferase family. PrmC subfamily.</text>
</comment>
<dbReference type="EC" id="2.1.1.297" evidence="5"/>
<feature type="domain" description="Methyltransferase small" evidence="6">
    <location>
        <begin position="122"/>
        <end position="205"/>
    </location>
</feature>
<evidence type="ECO:0000256" key="2">
    <source>
        <dbReference type="ARBA" id="ARBA00022679"/>
    </source>
</evidence>
<dbReference type="PANTHER" id="PTHR18895:SF74">
    <property type="entry name" value="MTRF1L RELEASE FACTOR GLUTAMINE METHYLTRANSFERASE"/>
    <property type="match status" value="1"/>
</dbReference>
<dbReference type="Pfam" id="PF05175">
    <property type="entry name" value="MTS"/>
    <property type="match status" value="1"/>
</dbReference>
<keyword evidence="2 5" id="KW-0808">Transferase</keyword>
<reference evidence="9" key="1">
    <citation type="submission" date="2018-02" db="EMBL/GenBank/DDBJ databases">
        <authorList>
            <person name="Hausmann B."/>
        </authorList>
    </citation>
    <scope>NUCLEOTIDE SEQUENCE [LARGE SCALE GENOMIC DNA]</scope>
    <source>
        <strain evidence="9">Peat soil MAG SbF1</strain>
    </source>
</reference>
<dbReference type="InterPro" id="IPR029063">
    <property type="entry name" value="SAM-dependent_MTases_sf"/>
</dbReference>
<dbReference type="HAMAP" id="MF_02126">
    <property type="entry name" value="RF_methyltr_PrmC"/>
    <property type="match status" value="1"/>
</dbReference>
<dbReference type="AlphaFoldDB" id="A0A2U3LVP6"/>
<dbReference type="PANTHER" id="PTHR18895">
    <property type="entry name" value="HEMK METHYLTRANSFERASE"/>
    <property type="match status" value="1"/>
</dbReference>
<evidence type="ECO:0000256" key="4">
    <source>
        <dbReference type="ARBA" id="ARBA00048391"/>
    </source>
</evidence>
<organism evidence="8 9">
    <name type="scientific">Candidatus Desulfosporosinus infrequens</name>
    <dbReference type="NCBI Taxonomy" id="2043169"/>
    <lineage>
        <taxon>Bacteria</taxon>
        <taxon>Bacillati</taxon>
        <taxon>Bacillota</taxon>
        <taxon>Clostridia</taxon>
        <taxon>Eubacteriales</taxon>
        <taxon>Desulfitobacteriaceae</taxon>
        <taxon>Desulfosporosinus</taxon>
    </lineage>
</organism>
<name>A0A2U3LVP6_9FIRM</name>
<protein>
    <recommendedName>
        <fullName evidence="5">Release factor glutamine methyltransferase</fullName>
        <shortName evidence="5">RF MTase</shortName>
        <ecNumber evidence="5">2.1.1.297</ecNumber>
    </recommendedName>
    <alternativeName>
        <fullName evidence="5">N5-glutamine methyltransferase PrmC</fullName>
    </alternativeName>
    <alternativeName>
        <fullName evidence="5">Protein-(glutamine-N5) MTase PrmC</fullName>
    </alternativeName>
    <alternativeName>
        <fullName evidence="5">Protein-glutamine N-methyltransferase PrmC</fullName>
    </alternativeName>
</protein>
<dbReference type="InterPro" id="IPR050320">
    <property type="entry name" value="N5-glutamine_MTase"/>
</dbReference>
<gene>
    <name evidence="5 8" type="primary">prmC</name>
    <name evidence="8" type="ORF">SBF1_880052</name>
</gene>
<dbReference type="InterPro" id="IPR004556">
    <property type="entry name" value="HemK-like"/>
</dbReference>
<evidence type="ECO:0000256" key="5">
    <source>
        <dbReference type="HAMAP-Rule" id="MF_02126"/>
    </source>
</evidence>
<dbReference type="SUPFAM" id="SSF53335">
    <property type="entry name" value="S-adenosyl-L-methionine-dependent methyltransferases"/>
    <property type="match status" value="1"/>
</dbReference>
<dbReference type="Proteomes" id="UP000238916">
    <property type="component" value="Unassembled WGS sequence"/>
</dbReference>
<dbReference type="InterPro" id="IPR019874">
    <property type="entry name" value="RF_methyltr_PrmC"/>
</dbReference>
<evidence type="ECO:0000259" key="6">
    <source>
        <dbReference type="Pfam" id="PF05175"/>
    </source>
</evidence>
<proteinExistence type="inferred from homology"/>